<dbReference type="GO" id="GO:0030288">
    <property type="term" value="C:outer membrane-bounded periplasmic space"/>
    <property type="evidence" value="ECO:0007669"/>
    <property type="project" value="TreeGrafter"/>
</dbReference>
<feature type="chain" id="PRO_5003282802" evidence="2">
    <location>
        <begin position="24"/>
        <end position="443"/>
    </location>
</feature>
<evidence type="ECO:0000313" key="4">
    <source>
        <dbReference type="EMBL" id="AEB11953.1"/>
    </source>
</evidence>
<dbReference type="PANTHER" id="PTHR30404:SF0">
    <property type="entry name" value="N-ACETYLMURAMOYL-L-ALANINE AMIDASE AMIC"/>
    <property type="match status" value="1"/>
</dbReference>
<sequence>MVLTRLARAVPLLALVGMLGAFAQAPKPLLAGRANLTAVYPVNAGVSYADARALAEALGLGYWENPSFVILQLGSRVVKLTVYSEENQKTAVNANPPGAIRQADRVLVPLRYVMQGLGGQYVGSEVALRVNLPVARLREVRAQVIETRDQVLLRFDRDVNVRQMGPGEFVAVGVQGRFAVYDVTGVYLSRVRTAPDPYGLRIYLEGAEGFTVRHYPLPNQVVFEIGARTESRAAPRIVIDPGHGGEDPGATQGALREKDVVLQIAQKLQRRLAEAGYAVRLTRDNDTAIPPETRAQAAVGADVFLSLHLTSGPVPQTGVVIYTFRPSTPNSRLTPAFVRNGRTLLEGRGARQDLLARFLTPAEASQALAQALALQLKDRVGLAVRHGPAPDYVLAYATGAAALIELGSVEDAVDRARLGDPLEQERLVEALTEAVIAYLGRRE</sequence>
<gene>
    <name evidence="4" type="ordered locus">Marky_1213</name>
</gene>
<keyword evidence="1 4" id="KW-0378">Hydrolase</keyword>
<dbReference type="PANTHER" id="PTHR30404">
    <property type="entry name" value="N-ACETYLMURAMOYL-L-ALANINE AMIDASE"/>
    <property type="match status" value="1"/>
</dbReference>
<dbReference type="EMBL" id="CP002630">
    <property type="protein sequence ID" value="AEB11953.1"/>
    <property type="molecule type" value="Genomic_DNA"/>
</dbReference>
<dbReference type="AlphaFoldDB" id="F2NQL5"/>
<proteinExistence type="predicted"/>
<protein>
    <submittedName>
        <fullName evidence="4">Cell wall hydrolase/autolysin</fullName>
    </submittedName>
</protein>
<dbReference type="Gene3D" id="3.40.630.40">
    <property type="entry name" value="Zn-dependent exopeptidases"/>
    <property type="match status" value="1"/>
</dbReference>
<dbReference type="STRING" id="869210.Marky_1213"/>
<dbReference type="SMART" id="SM00646">
    <property type="entry name" value="Ami_3"/>
    <property type="match status" value="1"/>
</dbReference>
<dbReference type="SUPFAM" id="SSF53187">
    <property type="entry name" value="Zn-dependent exopeptidases"/>
    <property type="match status" value="1"/>
</dbReference>
<keyword evidence="5" id="KW-1185">Reference proteome</keyword>
<accession>F2NQL5</accession>
<dbReference type="GO" id="GO:0008745">
    <property type="term" value="F:N-acetylmuramoyl-L-alanine amidase activity"/>
    <property type="evidence" value="ECO:0007669"/>
    <property type="project" value="InterPro"/>
</dbReference>
<dbReference type="KEGG" id="mhd:Marky_1213"/>
<dbReference type="RefSeq" id="WP_013704000.1">
    <property type="nucleotide sequence ID" value="NC_015387.1"/>
</dbReference>
<dbReference type="HOGENOM" id="CLU_050366_0_0_0"/>
<dbReference type="Proteomes" id="UP000007030">
    <property type="component" value="Chromosome"/>
</dbReference>
<dbReference type="eggNOG" id="COG0860">
    <property type="taxonomic scope" value="Bacteria"/>
</dbReference>
<evidence type="ECO:0000259" key="3">
    <source>
        <dbReference type="SMART" id="SM00646"/>
    </source>
</evidence>
<feature type="signal peptide" evidence="2">
    <location>
        <begin position="1"/>
        <end position="23"/>
    </location>
</feature>
<dbReference type="GO" id="GO:0009253">
    <property type="term" value="P:peptidoglycan catabolic process"/>
    <property type="evidence" value="ECO:0007669"/>
    <property type="project" value="InterPro"/>
</dbReference>
<evidence type="ECO:0000256" key="1">
    <source>
        <dbReference type="ARBA" id="ARBA00022801"/>
    </source>
</evidence>
<reference evidence="4 5" key="1">
    <citation type="journal article" date="2012" name="Stand. Genomic Sci.">
        <title>Complete genome sequence of the aerobic, heterotroph Marinithermus hydrothermalis type strain (T1(T)) from a deep-sea hydrothermal vent chimney.</title>
        <authorList>
            <person name="Copeland A."/>
            <person name="Gu W."/>
            <person name="Yasawong M."/>
            <person name="Lapidus A."/>
            <person name="Lucas S."/>
            <person name="Deshpande S."/>
            <person name="Pagani I."/>
            <person name="Tapia R."/>
            <person name="Cheng J.F."/>
            <person name="Goodwin L.A."/>
            <person name="Pitluck S."/>
            <person name="Liolios K."/>
            <person name="Ivanova N."/>
            <person name="Mavromatis K."/>
            <person name="Mikhailova N."/>
            <person name="Pati A."/>
            <person name="Chen A."/>
            <person name="Palaniappan K."/>
            <person name="Land M."/>
            <person name="Pan C."/>
            <person name="Brambilla E.M."/>
            <person name="Rohde M."/>
            <person name="Tindall B.J."/>
            <person name="Sikorski J."/>
            <person name="Goker M."/>
            <person name="Detter J.C."/>
            <person name="Bristow J."/>
            <person name="Eisen J.A."/>
            <person name="Markowitz V."/>
            <person name="Hugenholtz P."/>
            <person name="Kyrpides N.C."/>
            <person name="Klenk H.P."/>
            <person name="Woyke T."/>
        </authorList>
    </citation>
    <scope>NUCLEOTIDE SEQUENCE [LARGE SCALE GENOMIC DNA]</scope>
    <source>
        <strain evidence="5">DSM 14884 / JCM 11576 / T1</strain>
    </source>
</reference>
<keyword evidence="2" id="KW-0732">Signal</keyword>
<dbReference type="InterPro" id="IPR002508">
    <property type="entry name" value="MurNAc-LAA_cat"/>
</dbReference>
<evidence type="ECO:0000313" key="5">
    <source>
        <dbReference type="Proteomes" id="UP000007030"/>
    </source>
</evidence>
<dbReference type="CDD" id="cd02696">
    <property type="entry name" value="MurNAc-LAA"/>
    <property type="match status" value="1"/>
</dbReference>
<dbReference type="Pfam" id="PF01520">
    <property type="entry name" value="Amidase_3"/>
    <property type="match status" value="1"/>
</dbReference>
<feature type="domain" description="MurNAc-LAA" evidence="3">
    <location>
        <begin position="293"/>
        <end position="436"/>
    </location>
</feature>
<organism evidence="4 5">
    <name type="scientific">Marinithermus hydrothermalis (strain DSM 14884 / JCM 11576 / T1)</name>
    <dbReference type="NCBI Taxonomy" id="869210"/>
    <lineage>
        <taxon>Bacteria</taxon>
        <taxon>Thermotogati</taxon>
        <taxon>Deinococcota</taxon>
        <taxon>Deinococci</taxon>
        <taxon>Thermales</taxon>
        <taxon>Thermaceae</taxon>
        <taxon>Marinithermus</taxon>
    </lineage>
</organism>
<dbReference type="OrthoDB" id="25004at2"/>
<name>F2NQL5_MARHT</name>
<dbReference type="InterPro" id="IPR050695">
    <property type="entry name" value="N-acetylmuramoyl_amidase_3"/>
</dbReference>
<evidence type="ECO:0000256" key="2">
    <source>
        <dbReference type="SAM" id="SignalP"/>
    </source>
</evidence>